<dbReference type="OrthoDB" id="3598674at2759"/>
<dbReference type="Proteomes" id="UP000235786">
    <property type="component" value="Unassembled WGS sequence"/>
</dbReference>
<organism evidence="2 3">
    <name type="scientific">Hyaloscypha variabilis (strain UAMH 11265 / GT02V1 / F)</name>
    <name type="common">Meliniomyces variabilis</name>
    <dbReference type="NCBI Taxonomy" id="1149755"/>
    <lineage>
        <taxon>Eukaryota</taxon>
        <taxon>Fungi</taxon>
        <taxon>Dikarya</taxon>
        <taxon>Ascomycota</taxon>
        <taxon>Pezizomycotina</taxon>
        <taxon>Leotiomycetes</taxon>
        <taxon>Helotiales</taxon>
        <taxon>Hyaloscyphaceae</taxon>
        <taxon>Hyaloscypha</taxon>
        <taxon>Hyaloscypha variabilis</taxon>
    </lineage>
</organism>
<evidence type="ECO:0000313" key="2">
    <source>
        <dbReference type="EMBL" id="PMD44455.1"/>
    </source>
</evidence>
<feature type="domain" description="Heterokaryon incompatibility" evidence="1">
    <location>
        <begin position="43"/>
        <end position="193"/>
    </location>
</feature>
<sequence>MRFQYHPLQPGREIRALELECGEVDGTVKGKLVHVDLNDNSEYSALSYVWGSGGKCSLIKCNGRDAEVTKNLAEALRHLRYESGSRYLWVDALCINQQDVEEKSHQVALMKDIYAYAKDVVVWLGPDEEKMAASLFKEVEEVMALIETSIENNLEDLNKLQSFPFAASASTIFEKLFLLFQREYFTRTWVIQEVGLTNSPLAHWGKSVINFNKIGLVAMACLKYFRQTLSSLGYLREFERAASLYQTYLP</sequence>
<dbReference type="AlphaFoldDB" id="A0A2J6S131"/>
<reference evidence="2 3" key="1">
    <citation type="submission" date="2016-04" db="EMBL/GenBank/DDBJ databases">
        <title>A degradative enzymes factory behind the ericoid mycorrhizal symbiosis.</title>
        <authorList>
            <consortium name="DOE Joint Genome Institute"/>
            <person name="Martino E."/>
            <person name="Morin E."/>
            <person name="Grelet G."/>
            <person name="Kuo A."/>
            <person name="Kohler A."/>
            <person name="Daghino S."/>
            <person name="Barry K."/>
            <person name="Choi C."/>
            <person name="Cichocki N."/>
            <person name="Clum A."/>
            <person name="Copeland A."/>
            <person name="Hainaut M."/>
            <person name="Haridas S."/>
            <person name="Labutti K."/>
            <person name="Lindquist E."/>
            <person name="Lipzen A."/>
            <person name="Khouja H.-R."/>
            <person name="Murat C."/>
            <person name="Ohm R."/>
            <person name="Olson A."/>
            <person name="Spatafora J."/>
            <person name="Veneault-Fourrey C."/>
            <person name="Henrissat B."/>
            <person name="Grigoriev I."/>
            <person name="Martin F."/>
            <person name="Perotto S."/>
        </authorList>
    </citation>
    <scope>NUCLEOTIDE SEQUENCE [LARGE SCALE GENOMIC DNA]</scope>
    <source>
        <strain evidence="2 3">F</strain>
    </source>
</reference>
<proteinExistence type="predicted"/>
<dbReference type="InterPro" id="IPR010730">
    <property type="entry name" value="HET"/>
</dbReference>
<dbReference type="EMBL" id="KZ613941">
    <property type="protein sequence ID" value="PMD44455.1"/>
    <property type="molecule type" value="Genomic_DNA"/>
</dbReference>
<dbReference type="PANTHER" id="PTHR24148">
    <property type="entry name" value="ANKYRIN REPEAT DOMAIN-CONTAINING PROTEIN 39 HOMOLOG-RELATED"/>
    <property type="match status" value="1"/>
</dbReference>
<accession>A0A2J6S131</accession>
<dbReference type="PANTHER" id="PTHR24148:SF82">
    <property type="entry name" value="HETEROKARYON INCOMPATIBILITY DOMAIN-CONTAINING PROTEIN"/>
    <property type="match status" value="1"/>
</dbReference>
<gene>
    <name evidence="2" type="ORF">L207DRAFT_421006</name>
</gene>
<evidence type="ECO:0000259" key="1">
    <source>
        <dbReference type="Pfam" id="PF06985"/>
    </source>
</evidence>
<keyword evidence="3" id="KW-1185">Reference proteome</keyword>
<name>A0A2J6S131_HYAVF</name>
<protein>
    <submittedName>
        <fullName evidence="2">HET-domain-containing protein</fullName>
    </submittedName>
</protein>
<dbReference type="STRING" id="1149755.A0A2J6S131"/>
<dbReference type="InterPro" id="IPR052895">
    <property type="entry name" value="HetReg/Transcr_Mod"/>
</dbReference>
<evidence type="ECO:0000313" key="3">
    <source>
        <dbReference type="Proteomes" id="UP000235786"/>
    </source>
</evidence>
<dbReference type="Pfam" id="PF06985">
    <property type="entry name" value="HET"/>
    <property type="match status" value="1"/>
</dbReference>